<feature type="transmembrane region" description="Helical" evidence="1">
    <location>
        <begin position="111"/>
        <end position="138"/>
    </location>
</feature>
<comment type="caution">
    <text evidence="2">The sequence shown here is derived from an EMBL/GenBank/DDBJ whole genome shotgun (WGS) entry which is preliminary data.</text>
</comment>
<dbReference type="EMBL" id="JAMKBJ010000006">
    <property type="protein sequence ID" value="MCZ8537231.1"/>
    <property type="molecule type" value="Genomic_DNA"/>
</dbReference>
<organism evidence="2 3">
    <name type="scientific">Paenisporosarcina quisquiliarum</name>
    <dbReference type="NCBI Taxonomy" id="365346"/>
    <lineage>
        <taxon>Bacteria</taxon>
        <taxon>Bacillati</taxon>
        <taxon>Bacillota</taxon>
        <taxon>Bacilli</taxon>
        <taxon>Bacillales</taxon>
        <taxon>Caryophanaceae</taxon>
        <taxon>Paenisporosarcina</taxon>
    </lineage>
</organism>
<keyword evidence="1" id="KW-0472">Membrane</keyword>
<proteinExistence type="predicted"/>
<accession>A0A9X3LHR4</accession>
<keyword evidence="1" id="KW-0812">Transmembrane</keyword>
<evidence type="ECO:0000256" key="1">
    <source>
        <dbReference type="SAM" id="Phobius"/>
    </source>
</evidence>
<dbReference type="AlphaFoldDB" id="A0A9X3LHR4"/>
<gene>
    <name evidence="2" type="ORF">M9R32_08575</name>
</gene>
<feature type="transmembrane region" description="Helical" evidence="1">
    <location>
        <begin position="191"/>
        <end position="213"/>
    </location>
</feature>
<keyword evidence="1" id="KW-1133">Transmembrane helix</keyword>
<feature type="transmembrane region" description="Helical" evidence="1">
    <location>
        <begin position="71"/>
        <end position="99"/>
    </location>
</feature>
<dbReference type="RefSeq" id="WP_269926326.1">
    <property type="nucleotide sequence ID" value="NZ_JAMKBJ010000006.1"/>
</dbReference>
<evidence type="ECO:0000313" key="3">
    <source>
        <dbReference type="Proteomes" id="UP001152173"/>
    </source>
</evidence>
<evidence type="ECO:0008006" key="4">
    <source>
        <dbReference type="Google" id="ProtNLM"/>
    </source>
</evidence>
<feature type="transmembrane region" description="Helical" evidence="1">
    <location>
        <begin position="158"/>
        <end position="179"/>
    </location>
</feature>
<reference evidence="2" key="1">
    <citation type="submission" date="2022-05" db="EMBL/GenBank/DDBJ databases">
        <authorList>
            <person name="Colautti A."/>
            <person name="Iacumin L."/>
        </authorList>
    </citation>
    <scope>NUCLEOTIDE SEQUENCE</scope>
    <source>
        <strain evidence="2">SK 55</strain>
    </source>
</reference>
<dbReference type="Proteomes" id="UP001152173">
    <property type="component" value="Unassembled WGS sequence"/>
</dbReference>
<sequence>MIFDFRFWRYLANQQELIDNLGSATMRDFKKRVWMVGLFGLLLFVTQELWGMNTQHLTSLYAFGGNDPYTLARLVSLVGIILWAILYMAFHFFGIAFLLNRITGIELSKLAVLQLYVVGILLLEKALLFFIFLMTGATTPVSLFSFGPLAATVFDHPFLVFFFNQLSIFTALIIALQVRFIRSFTEMNPRIILLIIIAIHIVMTLITAAVGLLPLEEWYGRFVEGGAGK</sequence>
<protein>
    <recommendedName>
        <fullName evidence="4">Yip1 domain-containing protein</fullName>
    </recommendedName>
</protein>
<feature type="transmembrane region" description="Helical" evidence="1">
    <location>
        <begin position="33"/>
        <end position="51"/>
    </location>
</feature>
<name>A0A9X3LHR4_9BACL</name>
<keyword evidence="3" id="KW-1185">Reference proteome</keyword>
<evidence type="ECO:0000313" key="2">
    <source>
        <dbReference type="EMBL" id="MCZ8537231.1"/>
    </source>
</evidence>